<protein>
    <submittedName>
        <fullName evidence="7">Uncharacterized protein</fullName>
    </submittedName>
</protein>
<feature type="non-terminal residue" evidence="7">
    <location>
        <position position="1"/>
    </location>
</feature>
<dbReference type="InterPro" id="IPR002171">
    <property type="entry name" value="Ribosomal_uL2"/>
</dbReference>
<dbReference type="InterPro" id="IPR022669">
    <property type="entry name" value="Ribosomal_uL2_C"/>
</dbReference>
<sequence>PSHKHIGAVHYRNIIDRNDVKKFKIVELLHSPGRGAPVARVRYNDGEVHLFLPPEGIFVGDEFTHGAGGKIEIGNVLPIIDVPLGTYIFNIESTPFDGGKFVRSSGTTGTVIGSSKNSTEVQFPSKKNRLFNNNCLCTIGIVAGGGRTEKPFVKAGNKYHYIKPKAKKWPITRGVAMNAVSHPHGGGAKQGPGGSTTISRNAPPGRKVGLIAARRSGRRK</sequence>
<feature type="region of interest" description="Disordered" evidence="4">
    <location>
        <begin position="183"/>
        <end position="220"/>
    </location>
</feature>
<dbReference type="Pfam" id="PF03947">
    <property type="entry name" value="Ribosomal_L2_C"/>
    <property type="match status" value="1"/>
</dbReference>
<evidence type="ECO:0000256" key="3">
    <source>
        <dbReference type="ARBA" id="ARBA00023274"/>
    </source>
</evidence>
<comment type="caution">
    <text evidence="7">The sequence shown here is derived from an EMBL/GenBank/DDBJ whole genome shotgun (WGS) entry which is preliminary data.</text>
</comment>
<gene>
    <name evidence="7" type="ORF">S03H2_42329</name>
</gene>
<dbReference type="Pfam" id="PF00181">
    <property type="entry name" value="Ribosomal_L2_N"/>
    <property type="match status" value="1"/>
</dbReference>
<dbReference type="Gene3D" id="2.30.30.30">
    <property type="match status" value="1"/>
</dbReference>
<dbReference type="InterPro" id="IPR012340">
    <property type="entry name" value="NA-bd_OB-fold"/>
</dbReference>
<dbReference type="InterPro" id="IPR023672">
    <property type="entry name" value="Ribosomal_uL2_arc_euk"/>
</dbReference>
<feature type="domain" description="Large ribosomal subunit protein uL2 RNA-binding" evidence="6">
    <location>
        <begin position="2"/>
        <end position="65"/>
    </location>
</feature>
<keyword evidence="2" id="KW-0689">Ribosomal protein</keyword>
<name>X1J2Q9_9ZZZZ</name>
<feature type="domain" description="Large ribosomal subunit protein uL2 C-terminal" evidence="5">
    <location>
        <begin position="71"/>
        <end position="204"/>
    </location>
</feature>
<organism evidence="7">
    <name type="scientific">marine sediment metagenome</name>
    <dbReference type="NCBI Taxonomy" id="412755"/>
    <lineage>
        <taxon>unclassified sequences</taxon>
        <taxon>metagenomes</taxon>
        <taxon>ecological metagenomes</taxon>
    </lineage>
</organism>
<dbReference type="GO" id="GO:0022625">
    <property type="term" value="C:cytosolic large ribosomal subunit"/>
    <property type="evidence" value="ECO:0007669"/>
    <property type="project" value="TreeGrafter"/>
</dbReference>
<dbReference type="GO" id="GO:0003723">
    <property type="term" value="F:RNA binding"/>
    <property type="evidence" value="ECO:0007669"/>
    <property type="project" value="InterPro"/>
</dbReference>
<dbReference type="FunFam" id="4.10.950.10:FF:000002">
    <property type="entry name" value="60S ribosomal protein L2"/>
    <property type="match status" value="1"/>
</dbReference>
<dbReference type="SMART" id="SM01383">
    <property type="entry name" value="Ribosomal_L2"/>
    <property type="match status" value="1"/>
</dbReference>
<dbReference type="InterPro" id="IPR014726">
    <property type="entry name" value="Ribosomal_uL2_dom3"/>
</dbReference>
<dbReference type="SMART" id="SM01382">
    <property type="entry name" value="Ribosomal_L2_C"/>
    <property type="match status" value="1"/>
</dbReference>
<dbReference type="SUPFAM" id="SSF50104">
    <property type="entry name" value="Translation proteins SH3-like domain"/>
    <property type="match status" value="1"/>
</dbReference>
<dbReference type="Gene3D" id="4.10.950.10">
    <property type="entry name" value="Ribosomal protein L2, domain 3"/>
    <property type="match status" value="1"/>
</dbReference>
<proteinExistence type="inferred from homology"/>
<reference evidence="7" key="1">
    <citation type="journal article" date="2014" name="Front. Microbiol.">
        <title>High frequency of phylogenetically diverse reductive dehalogenase-homologous genes in deep subseafloor sedimentary metagenomes.</title>
        <authorList>
            <person name="Kawai M."/>
            <person name="Futagami T."/>
            <person name="Toyoda A."/>
            <person name="Takaki Y."/>
            <person name="Nishi S."/>
            <person name="Hori S."/>
            <person name="Arai W."/>
            <person name="Tsubouchi T."/>
            <person name="Morono Y."/>
            <person name="Uchiyama I."/>
            <person name="Ito T."/>
            <person name="Fujiyama A."/>
            <person name="Inagaki F."/>
            <person name="Takami H."/>
        </authorList>
    </citation>
    <scope>NUCLEOTIDE SEQUENCE</scope>
    <source>
        <strain evidence="7">Expedition CK06-06</strain>
    </source>
</reference>
<dbReference type="InterPro" id="IPR022666">
    <property type="entry name" value="Ribosomal_uL2_RNA-bd_dom"/>
</dbReference>
<dbReference type="SUPFAM" id="SSF50249">
    <property type="entry name" value="Nucleic acid-binding proteins"/>
    <property type="match status" value="1"/>
</dbReference>
<evidence type="ECO:0000259" key="6">
    <source>
        <dbReference type="SMART" id="SM01383"/>
    </source>
</evidence>
<evidence type="ECO:0000313" key="7">
    <source>
        <dbReference type="EMBL" id="GAH75810.1"/>
    </source>
</evidence>
<dbReference type="AlphaFoldDB" id="X1J2Q9"/>
<dbReference type="Gene3D" id="2.40.50.140">
    <property type="entry name" value="Nucleic acid-binding proteins"/>
    <property type="match status" value="1"/>
</dbReference>
<evidence type="ECO:0000256" key="1">
    <source>
        <dbReference type="ARBA" id="ARBA00005636"/>
    </source>
</evidence>
<dbReference type="GO" id="GO:0002181">
    <property type="term" value="P:cytoplasmic translation"/>
    <property type="evidence" value="ECO:0007669"/>
    <property type="project" value="TreeGrafter"/>
</dbReference>
<dbReference type="GO" id="GO:0003735">
    <property type="term" value="F:structural constituent of ribosome"/>
    <property type="evidence" value="ECO:0007669"/>
    <property type="project" value="InterPro"/>
</dbReference>
<dbReference type="InterPro" id="IPR014722">
    <property type="entry name" value="Rib_uL2_dom2"/>
</dbReference>
<dbReference type="PANTHER" id="PTHR13691:SF16">
    <property type="entry name" value="LARGE RIBOSOMAL SUBUNIT PROTEIN UL2"/>
    <property type="match status" value="1"/>
</dbReference>
<keyword evidence="3" id="KW-0687">Ribonucleoprotein</keyword>
<evidence type="ECO:0000259" key="5">
    <source>
        <dbReference type="SMART" id="SM01382"/>
    </source>
</evidence>
<dbReference type="PANTHER" id="PTHR13691">
    <property type="entry name" value="RIBOSOMAL PROTEIN L2"/>
    <property type="match status" value="1"/>
</dbReference>
<evidence type="ECO:0000256" key="2">
    <source>
        <dbReference type="ARBA" id="ARBA00022980"/>
    </source>
</evidence>
<dbReference type="NCBIfam" id="NF007180">
    <property type="entry name" value="PRK09612.1"/>
    <property type="match status" value="1"/>
</dbReference>
<dbReference type="EMBL" id="BARU01026343">
    <property type="protein sequence ID" value="GAH75810.1"/>
    <property type="molecule type" value="Genomic_DNA"/>
</dbReference>
<dbReference type="InterPro" id="IPR008991">
    <property type="entry name" value="Translation_prot_SH3-like_sf"/>
</dbReference>
<feature type="compositionally biased region" description="Gly residues" evidence="4">
    <location>
        <begin position="184"/>
        <end position="194"/>
    </location>
</feature>
<evidence type="ECO:0000256" key="4">
    <source>
        <dbReference type="SAM" id="MobiDB-lite"/>
    </source>
</evidence>
<comment type="similarity">
    <text evidence="1">Belongs to the universal ribosomal protein uL2 family.</text>
</comment>
<accession>X1J2Q9</accession>